<dbReference type="GO" id="GO:0004930">
    <property type="term" value="F:G protein-coupled receptor activity"/>
    <property type="evidence" value="ECO:0007669"/>
    <property type="project" value="InterPro"/>
</dbReference>
<name>A0A914DA65_9BILA</name>
<dbReference type="GO" id="GO:0016020">
    <property type="term" value="C:membrane"/>
    <property type="evidence" value="ECO:0007669"/>
    <property type="project" value="UniProtKB-SubCell"/>
</dbReference>
<keyword evidence="3 5" id="KW-1133">Transmembrane helix</keyword>
<feature type="transmembrane region" description="Helical" evidence="5">
    <location>
        <begin position="99"/>
        <end position="119"/>
    </location>
</feature>
<feature type="transmembrane region" description="Helical" evidence="5">
    <location>
        <begin position="139"/>
        <end position="166"/>
    </location>
</feature>
<accession>A0A914DA65</accession>
<feature type="transmembrane region" description="Helical" evidence="5">
    <location>
        <begin position="186"/>
        <end position="214"/>
    </location>
</feature>
<feature type="domain" description="G-protein coupled receptors family 1 profile" evidence="6">
    <location>
        <begin position="34"/>
        <end position="259"/>
    </location>
</feature>
<dbReference type="WBParaSite" id="ACRNAN_scaffold2061.g29483.t1">
    <property type="protein sequence ID" value="ACRNAN_scaffold2061.g29483.t1"/>
    <property type="gene ID" value="ACRNAN_scaffold2061.g29483"/>
</dbReference>
<keyword evidence="7" id="KW-1185">Reference proteome</keyword>
<evidence type="ECO:0000256" key="5">
    <source>
        <dbReference type="SAM" id="Phobius"/>
    </source>
</evidence>
<dbReference type="PROSITE" id="PS50262">
    <property type="entry name" value="G_PROTEIN_RECEP_F1_2"/>
    <property type="match status" value="1"/>
</dbReference>
<dbReference type="Gene3D" id="1.20.1070.10">
    <property type="entry name" value="Rhodopsin 7-helix transmembrane proteins"/>
    <property type="match status" value="1"/>
</dbReference>
<dbReference type="InterPro" id="IPR017452">
    <property type="entry name" value="GPCR_Rhodpsn_7TM"/>
</dbReference>
<keyword evidence="2 5" id="KW-0812">Transmembrane</keyword>
<comment type="subcellular location">
    <subcellularLocation>
        <location evidence="1">Membrane</location>
    </subcellularLocation>
</comment>
<dbReference type="SUPFAM" id="SSF81321">
    <property type="entry name" value="Family A G protein-coupled receptor-like"/>
    <property type="match status" value="1"/>
</dbReference>
<evidence type="ECO:0000256" key="3">
    <source>
        <dbReference type="ARBA" id="ARBA00022989"/>
    </source>
</evidence>
<dbReference type="Pfam" id="PF00001">
    <property type="entry name" value="7tm_1"/>
    <property type="match status" value="1"/>
</dbReference>
<feature type="transmembrane region" description="Helical" evidence="5">
    <location>
        <begin position="14"/>
        <end position="41"/>
    </location>
</feature>
<evidence type="ECO:0000256" key="2">
    <source>
        <dbReference type="ARBA" id="ARBA00022692"/>
    </source>
</evidence>
<dbReference type="InterPro" id="IPR000276">
    <property type="entry name" value="GPCR_Rhodpsn"/>
</dbReference>
<dbReference type="Proteomes" id="UP000887540">
    <property type="component" value="Unplaced"/>
</dbReference>
<keyword evidence="4 5" id="KW-0472">Membrane</keyword>
<dbReference type="PANTHER" id="PTHR46709">
    <property type="entry name" value="PROTEIN CBG23488-RELATED"/>
    <property type="match status" value="1"/>
</dbReference>
<evidence type="ECO:0000256" key="1">
    <source>
        <dbReference type="ARBA" id="ARBA00004370"/>
    </source>
</evidence>
<evidence type="ECO:0000313" key="7">
    <source>
        <dbReference type="Proteomes" id="UP000887540"/>
    </source>
</evidence>
<organism evidence="7 8">
    <name type="scientific">Acrobeloides nanus</name>
    <dbReference type="NCBI Taxonomy" id="290746"/>
    <lineage>
        <taxon>Eukaryota</taxon>
        <taxon>Metazoa</taxon>
        <taxon>Ecdysozoa</taxon>
        <taxon>Nematoda</taxon>
        <taxon>Chromadorea</taxon>
        <taxon>Rhabditida</taxon>
        <taxon>Tylenchina</taxon>
        <taxon>Cephalobomorpha</taxon>
        <taxon>Cephaloboidea</taxon>
        <taxon>Cephalobidae</taxon>
        <taxon>Acrobeloides</taxon>
    </lineage>
</organism>
<dbReference type="PANTHER" id="PTHR46709:SF12">
    <property type="entry name" value="G-PROTEIN COUPLED RECEPTORS FAMILY 1 PROFILE DOMAIN-CONTAINING PROTEIN"/>
    <property type="match status" value="1"/>
</dbReference>
<evidence type="ECO:0000256" key="4">
    <source>
        <dbReference type="ARBA" id="ARBA00023136"/>
    </source>
</evidence>
<feature type="transmembrane region" description="Helical" evidence="5">
    <location>
        <begin position="53"/>
        <end position="79"/>
    </location>
</feature>
<dbReference type="AlphaFoldDB" id="A0A914DA65"/>
<sequence>MTCKVPEMQEFLMAWRFAIVAIVGGCIALFGVVANAAVAKLCVTSTHYRHSPFFFLGFVAVFDSLLDLVYILLLTTPILAEYFDWSYLYYTWIHHVQPLYMLGHIFKIASVFCLIVASFERYMTTRHWTFSGFEYSTKWIVLCLVIFLAVLIKVFTSIDIVVVLRTECDNYFQRYTVGGHLSRQTWFSGFLNLLTIFLPFFTLVFLNGGIVLMLRQQNIQQLRSLITELTMGQEVMKERKRSLREATNTLIVIISVYLVSNLLNLFLSTVEYVSPELLQKEHIFGYRIASDCASLLTVCGNALRCPAYLITNKNFRNNFRLMFFKEEPKVTVRRLSEKVENPWFSVLLTSSNKAFSKEEENVANGSLKTADPLLVVFDKNNLRRLSNIGIC</sequence>
<evidence type="ECO:0000313" key="8">
    <source>
        <dbReference type="WBParaSite" id="ACRNAN_scaffold2061.g29483.t1"/>
    </source>
</evidence>
<evidence type="ECO:0000259" key="6">
    <source>
        <dbReference type="PROSITE" id="PS50262"/>
    </source>
</evidence>
<proteinExistence type="predicted"/>
<protein>
    <submittedName>
        <fullName evidence="8">G-protein coupled receptors family 1 profile domain-containing protein</fullName>
    </submittedName>
</protein>
<reference evidence="8" key="1">
    <citation type="submission" date="2022-11" db="UniProtKB">
        <authorList>
            <consortium name="WormBaseParasite"/>
        </authorList>
    </citation>
    <scope>IDENTIFICATION</scope>
</reference>
<feature type="transmembrane region" description="Helical" evidence="5">
    <location>
        <begin position="246"/>
        <end position="267"/>
    </location>
</feature>